<keyword evidence="2" id="KW-1185">Reference proteome</keyword>
<dbReference type="AlphaFoldDB" id="A0A183AZB3"/>
<dbReference type="Proteomes" id="UP000272942">
    <property type="component" value="Unassembled WGS sequence"/>
</dbReference>
<reference evidence="3" key="1">
    <citation type="submission" date="2016-06" db="UniProtKB">
        <authorList>
            <consortium name="WormBaseParasite"/>
        </authorList>
    </citation>
    <scope>IDENTIFICATION</scope>
</reference>
<evidence type="ECO:0000313" key="2">
    <source>
        <dbReference type="Proteomes" id="UP000272942"/>
    </source>
</evidence>
<dbReference type="EMBL" id="UZAN01052589">
    <property type="protein sequence ID" value="VDP89570.1"/>
    <property type="molecule type" value="Genomic_DNA"/>
</dbReference>
<proteinExistence type="predicted"/>
<sequence length="131" mass="15009">MPPRKYLLEYVFSLIEDEQLIMKAEVNILVAKHLVKKAWLKSTLIQPVMQPPEDKCYLIEDFAHYVSIDDSLLEEEIACLVFDDEEHRKEADECEAVNAPEVIPIGEAQKLLNQLKLFALTNARNSGVQLI</sequence>
<dbReference type="OrthoDB" id="9909311at2759"/>
<evidence type="ECO:0000313" key="1">
    <source>
        <dbReference type="EMBL" id="VDP89570.1"/>
    </source>
</evidence>
<dbReference type="WBParaSite" id="ECPE_0001233401-mRNA-1">
    <property type="protein sequence ID" value="ECPE_0001233401-mRNA-1"/>
    <property type="gene ID" value="ECPE_0001233401"/>
</dbReference>
<gene>
    <name evidence="1" type="ORF">ECPE_LOCUS12298</name>
</gene>
<reference evidence="1 2" key="2">
    <citation type="submission" date="2018-11" db="EMBL/GenBank/DDBJ databases">
        <authorList>
            <consortium name="Pathogen Informatics"/>
        </authorList>
    </citation>
    <scope>NUCLEOTIDE SEQUENCE [LARGE SCALE GENOMIC DNA]</scope>
    <source>
        <strain evidence="1 2">Egypt</strain>
    </source>
</reference>
<organism evidence="3">
    <name type="scientific">Echinostoma caproni</name>
    <dbReference type="NCBI Taxonomy" id="27848"/>
    <lineage>
        <taxon>Eukaryota</taxon>
        <taxon>Metazoa</taxon>
        <taxon>Spiralia</taxon>
        <taxon>Lophotrochozoa</taxon>
        <taxon>Platyhelminthes</taxon>
        <taxon>Trematoda</taxon>
        <taxon>Digenea</taxon>
        <taxon>Plagiorchiida</taxon>
        <taxon>Echinostomata</taxon>
        <taxon>Echinostomatoidea</taxon>
        <taxon>Echinostomatidae</taxon>
        <taxon>Echinostoma</taxon>
    </lineage>
</organism>
<protein>
    <submittedName>
        <fullName evidence="3">Reverse transcriptase</fullName>
    </submittedName>
</protein>
<evidence type="ECO:0000313" key="3">
    <source>
        <dbReference type="WBParaSite" id="ECPE_0001233401-mRNA-1"/>
    </source>
</evidence>
<accession>A0A183AZB3</accession>
<name>A0A183AZB3_9TREM</name>